<reference evidence="1" key="5">
    <citation type="submission" date="2025-09" db="UniProtKB">
        <authorList>
            <consortium name="Ensembl"/>
        </authorList>
    </citation>
    <scope>IDENTIFICATION</scope>
</reference>
<dbReference type="Proteomes" id="UP000314986">
    <property type="component" value="Unassembled WGS sequence"/>
</dbReference>
<reference evidence="2" key="2">
    <citation type="journal article" date="2007" name="PLoS Biol.">
        <title>Survey sequencing and comparative analysis of the elephant shark (Callorhinchus milii) genome.</title>
        <authorList>
            <person name="Venkatesh B."/>
            <person name="Kirkness E.F."/>
            <person name="Loh Y.H."/>
            <person name="Halpern A.L."/>
            <person name="Lee A.P."/>
            <person name="Johnson J."/>
            <person name="Dandona N."/>
            <person name="Viswanathan L.D."/>
            <person name="Tay A."/>
            <person name="Venter J.C."/>
            <person name="Strausberg R.L."/>
            <person name="Brenner S."/>
        </authorList>
    </citation>
    <scope>NUCLEOTIDE SEQUENCE [LARGE SCALE GENOMIC DNA]</scope>
</reference>
<accession>A0A4W3GBV1</accession>
<proteinExistence type="predicted"/>
<dbReference type="STRING" id="7868.ENSCMIP00000000731"/>
<dbReference type="InterPro" id="IPR015510">
    <property type="entry name" value="PGRP"/>
</dbReference>
<dbReference type="InParanoid" id="A0A4W3GBV1"/>
<evidence type="ECO:0000313" key="1">
    <source>
        <dbReference type="Ensembl" id="ENSCMIP00000000731.1"/>
    </source>
</evidence>
<sequence>WWQGSHTKGQNAKGYGVAFIGNYTAALPDDTAIQLVRDTWTRCAVAAGNLVSDYAIHGHRQHRNVLCPGERLFLEIKTWEPWIEAAKSLLLFSFDGSILRSNRLTTGCLRTPG</sequence>
<dbReference type="Gene3D" id="3.40.80.10">
    <property type="entry name" value="Peptidoglycan recognition protein-like"/>
    <property type="match status" value="1"/>
</dbReference>
<dbReference type="GO" id="GO:0008745">
    <property type="term" value="F:N-acetylmuramoyl-L-alanine amidase activity"/>
    <property type="evidence" value="ECO:0007669"/>
    <property type="project" value="InterPro"/>
</dbReference>
<dbReference type="InterPro" id="IPR036505">
    <property type="entry name" value="Amidase/PGRP_sf"/>
</dbReference>
<dbReference type="GO" id="GO:0009253">
    <property type="term" value="P:peptidoglycan catabolic process"/>
    <property type="evidence" value="ECO:0007669"/>
    <property type="project" value="InterPro"/>
</dbReference>
<evidence type="ECO:0008006" key="3">
    <source>
        <dbReference type="Google" id="ProtNLM"/>
    </source>
</evidence>
<evidence type="ECO:0000313" key="2">
    <source>
        <dbReference type="Proteomes" id="UP000314986"/>
    </source>
</evidence>
<keyword evidence="2" id="KW-1185">Reference proteome</keyword>
<dbReference type="AlphaFoldDB" id="A0A4W3GBV1"/>
<dbReference type="PANTHER" id="PTHR11022">
    <property type="entry name" value="PEPTIDOGLYCAN RECOGNITION PROTEIN"/>
    <property type="match status" value="1"/>
</dbReference>
<protein>
    <recommendedName>
        <fullName evidence="3">Peptidoglycan recognition protein family domain-containing protein</fullName>
    </recommendedName>
</protein>
<reference evidence="2" key="3">
    <citation type="journal article" date="2014" name="Nature">
        <title>Elephant shark genome provides unique insights into gnathostome evolution.</title>
        <authorList>
            <consortium name="International Elephant Shark Genome Sequencing Consortium"/>
            <person name="Venkatesh B."/>
            <person name="Lee A.P."/>
            <person name="Ravi V."/>
            <person name="Maurya A.K."/>
            <person name="Lian M.M."/>
            <person name="Swann J.B."/>
            <person name="Ohta Y."/>
            <person name="Flajnik M.F."/>
            <person name="Sutoh Y."/>
            <person name="Kasahara M."/>
            <person name="Hoon S."/>
            <person name="Gangu V."/>
            <person name="Roy S.W."/>
            <person name="Irimia M."/>
            <person name="Korzh V."/>
            <person name="Kondrychyn I."/>
            <person name="Lim Z.W."/>
            <person name="Tay B.H."/>
            <person name="Tohari S."/>
            <person name="Kong K.W."/>
            <person name="Ho S."/>
            <person name="Lorente-Galdos B."/>
            <person name="Quilez J."/>
            <person name="Marques-Bonet T."/>
            <person name="Raney B.J."/>
            <person name="Ingham P.W."/>
            <person name="Tay A."/>
            <person name="Hillier L.W."/>
            <person name="Minx P."/>
            <person name="Boehm T."/>
            <person name="Wilson R.K."/>
            <person name="Brenner S."/>
            <person name="Warren W.C."/>
        </authorList>
    </citation>
    <scope>NUCLEOTIDE SEQUENCE [LARGE SCALE GENOMIC DNA]</scope>
</reference>
<dbReference type="SUPFAM" id="SSF55846">
    <property type="entry name" value="N-acetylmuramoyl-L-alanine amidase-like"/>
    <property type="match status" value="1"/>
</dbReference>
<dbReference type="GeneTree" id="ENSGT00940000158718"/>
<name>A0A4W3GBV1_CALMI</name>
<dbReference type="Ensembl" id="ENSCMIT00000000779.1">
    <property type="protein sequence ID" value="ENSCMIP00000000731.1"/>
    <property type="gene ID" value="ENSCMIG00000000511.1"/>
</dbReference>
<reference evidence="2" key="1">
    <citation type="journal article" date="2006" name="Science">
        <title>Ancient noncoding elements conserved in the human genome.</title>
        <authorList>
            <person name="Venkatesh B."/>
            <person name="Kirkness E.F."/>
            <person name="Loh Y.H."/>
            <person name="Halpern A.L."/>
            <person name="Lee A.P."/>
            <person name="Johnson J."/>
            <person name="Dandona N."/>
            <person name="Viswanathan L.D."/>
            <person name="Tay A."/>
            <person name="Venter J.C."/>
            <person name="Strausberg R.L."/>
            <person name="Brenner S."/>
        </authorList>
    </citation>
    <scope>NUCLEOTIDE SEQUENCE [LARGE SCALE GENOMIC DNA]</scope>
</reference>
<reference evidence="1" key="4">
    <citation type="submission" date="2025-08" db="UniProtKB">
        <authorList>
            <consortium name="Ensembl"/>
        </authorList>
    </citation>
    <scope>IDENTIFICATION</scope>
</reference>
<dbReference type="PANTHER" id="PTHR11022:SF66">
    <property type="entry name" value="N-ACETYLMURAMOYL-L-ALANINE AMIDASE"/>
    <property type="match status" value="1"/>
</dbReference>
<organism evidence="1 2">
    <name type="scientific">Callorhinchus milii</name>
    <name type="common">Ghost shark</name>
    <dbReference type="NCBI Taxonomy" id="7868"/>
    <lineage>
        <taxon>Eukaryota</taxon>
        <taxon>Metazoa</taxon>
        <taxon>Chordata</taxon>
        <taxon>Craniata</taxon>
        <taxon>Vertebrata</taxon>
        <taxon>Chondrichthyes</taxon>
        <taxon>Holocephali</taxon>
        <taxon>Chimaeriformes</taxon>
        <taxon>Callorhinchidae</taxon>
        <taxon>Callorhinchus</taxon>
    </lineage>
</organism>